<sequence>MNLNIISLESFKRDVKKLLKRYKQIANDLRTLQQELEQNPKAGIELGSHCYKIRVANSSVPTGKSGGFRVIYYYLDKKNNIYLMAIYSKNELSNISESKILTILKENDLL</sequence>
<organism evidence="2">
    <name type="scientific">Sulfurimonas autotrophica</name>
    <dbReference type="NCBI Taxonomy" id="202747"/>
    <lineage>
        <taxon>Bacteria</taxon>
        <taxon>Pseudomonadati</taxon>
        <taxon>Campylobacterota</taxon>
        <taxon>Epsilonproteobacteria</taxon>
        <taxon>Campylobacterales</taxon>
        <taxon>Sulfurimonadaceae</taxon>
        <taxon>Sulfurimonas</taxon>
    </lineage>
</organism>
<feature type="coiled-coil region" evidence="1">
    <location>
        <begin position="8"/>
        <end position="39"/>
    </location>
</feature>
<dbReference type="AlphaFoldDB" id="A0A7C3GB72"/>
<evidence type="ECO:0000256" key="1">
    <source>
        <dbReference type="SAM" id="Coils"/>
    </source>
</evidence>
<dbReference type="Proteomes" id="UP000886390">
    <property type="component" value="Unassembled WGS sequence"/>
</dbReference>
<evidence type="ECO:0008006" key="3">
    <source>
        <dbReference type="Google" id="ProtNLM"/>
    </source>
</evidence>
<comment type="caution">
    <text evidence="2">The sequence shown here is derived from an EMBL/GenBank/DDBJ whole genome shotgun (WGS) entry which is preliminary data.</text>
</comment>
<dbReference type="InterPro" id="IPR035093">
    <property type="entry name" value="RelE/ParE_toxin_dom_sf"/>
</dbReference>
<proteinExistence type="predicted"/>
<dbReference type="PIRSF" id="PIRSF039032">
    <property type="entry name" value="HigB-2"/>
    <property type="match status" value="1"/>
</dbReference>
<keyword evidence="1" id="KW-0175">Coiled coil</keyword>
<evidence type="ECO:0000313" key="2">
    <source>
        <dbReference type="EMBL" id="HFB53395.1"/>
    </source>
</evidence>
<dbReference type="InterPro" id="IPR009387">
    <property type="entry name" value="HigB-2"/>
</dbReference>
<dbReference type="SUPFAM" id="SSF143011">
    <property type="entry name" value="RelE-like"/>
    <property type="match status" value="1"/>
</dbReference>
<accession>A0A7C3GB72</accession>
<protein>
    <recommendedName>
        <fullName evidence="3">Type II toxin-antitoxin system RelE/ParE family toxin</fullName>
    </recommendedName>
</protein>
<name>A0A7C3GB72_9BACT</name>
<reference evidence="2" key="1">
    <citation type="journal article" date="2020" name="mSystems">
        <title>Genome- and Community-Level Interaction Insights into Carbon Utilization and Element Cycling Functions of Hydrothermarchaeota in Hydrothermal Sediment.</title>
        <authorList>
            <person name="Zhou Z."/>
            <person name="Liu Y."/>
            <person name="Xu W."/>
            <person name="Pan J."/>
            <person name="Luo Z.H."/>
            <person name="Li M."/>
        </authorList>
    </citation>
    <scope>NUCLEOTIDE SEQUENCE [LARGE SCALE GENOMIC DNA]</scope>
    <source>
        <strain evidence="2">HyVt-507</strain>
    </source>
</reference>
<gene>
    <name evidence="2" type="ORF">ENJ67_01565</name>
</gene>
<dbReference type="EMBL" id="DRNH01000084">
    <property type="protein sequence ID" value="HFB53395.1"/>
    <property type="molecule type" value="Genomic_DNA"/>
</dbReference>
<dbReference type="Gene3D" id="3.30.2310.20">
    <property type="entry name" value="RelE-like"/>
    <property type="match status" value="1"/>
</dbReference>
<dbReference type="Pfam" id="PF06296">
    <property type="entry name" value="RelE"/>
    <property type="match status" value="1"/>
</dbReference>